<comment type="subunit">
    <text evidence="11">Homodimer.</text>
</comment>
<dbReference type="Gene3D" id="3.40.50.720">
    <property type="entry name" value="NAD(P)-binding Rossmann-like Domain"/>
    <property type="match status" value="1"/>
</dbReference>
<dbReference type="GO" id="GO:0003978">
    <property type="term" value="F:UDP-glucose 4-epimerase activity"/>
    <property type="evidence" value="ECO:0007669"/>
    <property type="project" value="UniProtKB-UniRule"/>
</dbReference>
<dbReference type="EMBL" id="JXTG01000004">
    <property type="protein sequence ID" value="KIP21648.1"/>
    <property type="molecule type" value="Genomic_DNA"/>
</dbReference>
<dbReference type="InterPro" id="IPR036291">
    <property type="entry name" value="NAD(P)-bd_dom_sf"/>
</dbReference>
<gene>
    <name evidence="13" type="ORF">JV16_01327</name>
</gene>
<evidence type="ECO:0000256" key="3">
    <source>
        <dbReference type="ARBA" id="ARBA00004947"/>
    </source>
</evidence>
<keyword evidence="9 11" id="KW-0413">Isomerase</keyword>
<dbReference type="Proteomes" id="UP000032047">
    <property type="component" value="Unassembled WGS sequence"/>
</dbReference>
<evidence type="ECO:0000256" key="4">
    <source>
        <dbReference type="ARBA" id="ARBA00007637"/>
    </source>
</evidence>
<proteinExistence type="inferred from homology"/>
<reference evidence="13 14" key="1">
    <citation type="submission" date="2015-01" db="EMBL/GenBank/DDBJ databases">
        <title>Genome sequence of Anoxybacillus ayderensis strain AB04.</title>
        <authorList>
            <person name="Belduz A.O."/>
            <person name="Canakci S."/>
            <person name="Chan K.-G."/>
            <person name="Kahar U.M."/>
            <person name="Yaakob A.S."/>
            <person name="Chan C.S."/>
            <person name="Goh K.M."/>
        </authorList>
    </citation>
    <scope>NUCLEOTIDE SEQUENCE [LARGE SCALE GENOMIC DNA]</scope>
    <source>
        <strain evidence="13 14">AB04</strain>
    </source>
</reference>
<dbReference type="InterPro" id="IPR001509">
    <property type="entry name" value="Epimerase_deHydtase"/>
</dbReference>
<comment type="similarity">
    <text evidence="4 11">Belongs to the NAD(P)-dependent epimerase/dehydratase family.</text>
</comment>
<evidence type="ECO:0000313" key="14">
    <source>
        <dbReference type="Proteomes" id="UP000032047"/>
    </source>
</evidence>
<comment type="catalytic activity">
    <reaction evidence="1 11">
        <text>UDP-alpha-D-glucose = UDP-alpha-D-galactose</text>
        <dbReference type="Rhea" id="RHEA:22168"/>
        <dbReference type="ChEBI" id="CHEBI:58885"/>
        <dbReference type="ChEBI" id="CHEBI:66914"/>
        <dbReference type="EC" id="5.1.3.2"/>
    </reaction>
</comment>
<evidence type="ECO:0000256" key="9">
    <source>
        <dbReference type="ARBA" id="ARBA00023235"/>
    </source>
</evidence>
<name>A0A0D0HV41_9BACL</name>
<accession>A0A0D0HV41</accession>
<keyword evidence="14" id="KW-1185">Reference proteome</keyword>
<dbReference type="GO" id="GO:0033499">
    <property type="term" value="P:galactose catabolic process via UDP-galactose, Leloir pathway"/>
    <property type="evidence" value="ECO:0007669"/>
    <property type="project" value="TreeGrafter"/>
</dbReference>
<dbReference type="Pfam" id="PF01370">
    <property type="entry name" value="Epimerase"/>
    <property type="match status" value="1"/>
</dbReference>
<comment type="caution">
    <text evidence="13">The sequence shown here is derived from an EMBL/GenBank/DDBJ whole genome shotgun (WGS) entry which is preliminary data.</text>
</comment>
<dbReference type="AlphaFoldDB" id="A0A0D0HV41"/>
<dbReference type="NCBIfam" id="TIGR01179">
    <property type="entry name" value="galE"/>
    <property type="match status" value="1"/>
</dbReference>
<organism evidence="13 14">
    <name type="scientific">Anoxybacillus ayderensis</name>
    <dbReference type="NCBI Taxonomy" id="265546"/>
    <lineage>
        <taxon>Bacteria</taxon>
        <taxon>Bacillati</taxon>
        <taxon>Bacillota</taxon>
        <taxon>Bacilli</taxon>
        <taxon>Bacillales</taxon>
        <taxon>Anoxybacillaceae</taxon>
        <taxon>Anoxybacillus</taxon>
    </lineage>
</organism>
<evidence type="ECO:0000256" key="6">
    <source>
        <dbReference type="ARBA" id="ARBA00018569"/>
    </source>
</evidence>
<keyword evidence="10 11" id="KW-0119">Carbohydrate metabolism</keyword>
<dbReference type="PANTHER" id="PTHR43725">
    <property type="entry name" value="UDP-GLUCOSE 4-EPIMERASE"/>
    <property type="match status" value="1"/>
</dbReference>
<evidence type="ECO:0000256" key="1">
    <source>
        <dbReference type="ARBA" id="ARBA00000083"/>
    </source>
</evidence>
<evidence type="ECO:0000313" key="13">
    <source>
        <dbReference type="EMBL" id="KIP21648.1"/>
    </source>
</evidence>
<evidence type="ECO:0000256" key="10">
    <source>
        <dbReference type="ARBA" id="ARBA00023277"/>
    </source>
</evidence>
<evidence type="ECO:0000256" key="11">
    <source>
        <dbReference type="RuleBase" id="RU366046"/>
    </source>
</evidence>
<protein>
    <recommendedName>
        <fullName evidence="6 11">UDP-glucose 4-epimerase</fullName>
        <ecNumber evidence="5 11">5.1.3.2</ecNumber>
    </recommendedName>
</protein>
<dbReference type="SUPFAM" id="SSF51735">
    <property type="entry name" value="NAD(P)-binding Rossmann-fold domains"/>
    <property type="match status" value="1"/>
</dbReference>
<comment type="cofactor">
    <cofactor evidence="2 11">
        <name>NAD(+)</name>
        <dbReference type="ChEBI" id="CHEBI:57540"/>
    </cofactor>
</comment>
<dbReference type="InterPro" id="IPR005886">
    <property type="entry name" value="UDP_G4E"/>
</dbReference>
<evidence type="ECO:0000256" key="7">
    <source>
        <dbReference type="ARBA" id="ARBA00023027"/>
    </source>
</evidence>
<dbReference type="EC" id="5.1.3.2" evidence="5 11"/>
<dbReference type="PATRIC" id="fig|265546.4.peg.1325"/>
<dbReference type="PANTHER" id="PTHR43725:SF53">
    <property type="entry name" value="UDP-ARABINOSE 4-EPIMERASE 1"/>
    <property type="match status" value="1"/>
</dbReference>
<keyword evidence="8" id="KW-0299">Galactose metabolism</keyword>
<evidence type="ECO:0000256" key="8">
    <source>
        <dbReference type="ARBA" id="ARBA00023144"/>
    </source>
</evidence>
<sequence length="328" mass="37046">MILICGGAGYIGSHAVYRFIEKGEQVVVVDNLQTGHRKAVHPDALFYEGDIRDRHFLSDIFKKHEIDTVIHFAAHSLVGESVKKPLAYYNNNVYGTEVLLHVMNEHGVKQIVFSSTAAVYGEPKQIPIQETDETNPESPYGETKLAMEKMMKWANVAYGIRYISLRYFNVAGAYGTMLGEDHRPETHVIPLILQVPLGKREEFHIFGDDYDTYDGTCIRDYIHVLDLVDAHMLAVEKLRKGSESNIYNLGNGNGFSVKEVVEAARRVTGHPIPAKMMPRRLGDPARLVASSEKAKRELGWKPMYTTIEEIIASAWEWHQANPNGYEEV</sequence>
<dbReference type="UniPathway" id="UPA00214"/>
<keyword evidence="7 11" id="KW-0520">NAD</keyword>
<comment type="pathway">
    <text evidence="3 11">Carbohydrate metabolism; galactose metabolism.</text>
</comment>
<feature type="domain" description="NAD-dependent epimerase/dehydratase" evidence="12">
    <location>
        <begin position="2"/>
        <end position="250"/>
    </location>
</feature>
<evidence type="ECO:0000259" key="12">
    <source>
        <dbReference type="Pfam" id="PF01370"/>
    </source>
</evidence>
<dbReference type="CDD" id="cd05247">
    <property type="entry name" value="UDP_G4E_1_SDR_e"/>
    <property type="match status" value="1"/>
</dbReference>
<dbReference type="Gene3D" id="3.90.25.10">
    <property type="entry name" value="UDP-galactose 4-epimerase, domain 1"/>
    <property type="match status" value="1"/>
</dbReference>
<dbReference type="RefSeq" id="WP_042534801.1">
    <property type="nucleotide sequence ID" value="NZ_JXTG01000004.1"/>
</dbReference>
<evidence type="ECO:0000256" key="5">
    <source>
        <dbReference type="ARBA" id="ARBA00013189"/>
    </source>
</evidence>
<evidence type="ECO:0000256" key="2">
    <source>
        <dbReference type="ARBA" id="ARBA00001911"/>
    </source>
</evidence>